<dbReference type="InterPro" id="IPR034122">
    <property type="entry name" value="Retropepsin-like_bacterial"/>
</dbReference>
<dbReference type="Gene3D" id="2.40.70.10">
    <property type="entry name" value="Acid Proteases"/>
    <property type="match status" value="1"/>
</dbReference>
<dbReference type="OrthoDB" id="7595324at2"/>
<keyword evidence="2" id="KW-0378">Hydrolase</keyword>
<dbReference type="InterPro" id="IPR021109">
    <property type="entry name" value="Peptidase_aspartic_dom_sf"/>
</dbReference>
<keyword evidence="1" id="KW-0472">Membrane</keyword>
<protein>
    <submittedName>
        <fullName evidence="2">Aspartyl protease family protein</fullName>
    </submittedName>
</protein>
<dbReference type="Proteomes" id="UP000238338">
    <property type="component" value="Unassembled WGS sequence"/>
</dbReference>
<keyword evidence="2" id="KW-0645">Protease</keyword>
<evidence type="ECO:0000256" key="1">
    <source>
        <dbReference type="SAM" id="Phobius"/>
    </source>
</evidence>
<dbReference type="InterPro" id="IPR011969">
    <property type="entry name" value="Clan_AA_Asp_peptidase_C"/>
</dbReference>
<keyword evidence="1" id="KW-1133">Transmembrane helix</keyword>
<dbReference type="InterPro" id="IPR001969">
    <property type="entry name" value="Aspartic_peptidase_AS"/>
</dbReference>
<keyword evidence="3" id="KW-1185">Reference proteome</keyword>
<dbReference type="GO" id="GO:0006508">
    <property type="term" value="P:proteolysis"/>
    <property type="evidence" value="ECO:0007669"/>
    <property type="project" value="UniProtKB-KW"/>
</dbReference>
<dbReference type="CDD" id="cd05483">
    <property type="entry name" value="retropepsin_like_bacteria"/>
    <property type="match status" value="1"/>
</dbReference>
<evidence type="ECO:0000313" key="3">
    <source>
        <dbReference type="Proteomes" id="UP000238338"/>
    </source>
</evidence>
<accession>A0A2S8SD37</accession>
<gene>
    <name evidence="2" type="ORF">LX70_00522</name>
</gene>
<keyword evidence="1" id="KW-0812">Transmembrane</keyword>
<organism evidence="2 3">
    <name type="scientific">Albidovulum denitrificans</name>
    <dbReference type="NCBI Taxonomy" id="404881"/>
    <lineage>
        <taxon>Bacteria</taxon>
        <taxon>Pseudomonadati</taxon>
        <taxon>Pseudomonadota</taxon>
        <taxon>Alphaproteobacteria</taxon>
        <taxon>Rhodobacterales</taxon>
        <taxon>Paracoccaceae</taxon>
        <taxon>Albidovulum</taxon>
    </lineage>
</organism>
<dbReference type="PROSITE" id="PS00141">
    <property type="entry name" value="ASP_PROTEASE"/>
    <property type="match status" value="1"/>
</dbReference>
<dbReference type="GO" id="GO:0004190">
    <property type="term" value="F:aspartic-type endopeptidase activity"/>
    <property type="evidence" value="ECO:0007669"/>
    <property type="project" value="InterPro"/>
</dbReference>
<dbReference type="Pfam" id="PF13975">
    <property type="entry name" value="gag-asp_proteas"/>
    <property type="match status" value="1"/>
</dbReference>
<evidence type="ECO:0000313" key="2">
    <source>
        <dbReference type="EMBL" id="PQV58710.1"/>
    </source>
</evidence>
<feature type="transmembrane region" description="Helical" evidence="1">
    <location>
        <begin position="6"/>
        <end position="25"/>
    </location>
</feature>
<dbReference type="NCBIfam" id="TIGR02281">
    <property type="entry name" value="clan_AA_DTGA"/>
    <property type="match status" value="1"/>
</dbReference>
<name>A0A2S8SD37_9RHOB</name>
<reference evidence="2 3" key="1">
    <citation type="submission" date="2018-02" db="EMBL/GenBank/DDBJ databases">
        <title>Genomic Encyclopedia of Archaeal and Bacterial Type Strains, Phase II (KMG-II): from individual species to whole genera.</title>
        <authorList>
            <person name="Goeker M."/>
        </authorList>
    </citation>
    <scope>NUCLEOTIDE SEQUENCE [LARGE SCALE GENOMIC DNA]</scope>
    <source>
        <strain evidence="2 3">DSM 18921</strain>
    </source>
</reference>
<proteinExistence type="predicted"/>
<dbReference type="AlphaFoldDB" id="A0A2S8SD37"/>
<sequence>MDSGDLPRFAYLVLLLIAVGGYVLVESRKNLGRTLHQAAIWGVIFLGAVAIAGLWPAIQRATGRAEPVMTAAGIEVPVAPDGHFYVTALVNGAKVRFVVDTGASTIVLTQGDARRAGFDTDALVFLGSARTANGTVSIAPVKIDSFDLAGQVDRNVAASINGGRLDTSLLGMSYLSEYQVTLSRDLLILKR</sequence>
<dbReference type="EMBL" id="PVEP01000001">
    <property type="protein sequence ID" value="PQV58710.1"/>
    <property type="molecule type" value="Genomic_DNA"/>
</dbReference>
<comment type="caution">
    <text evidence="2">The sequence shown here is derived from an EMBL/GenBank/DDBJ whole genome shotgun (WGS) entry which is preliminary data.</text>
</comment>
<dbReference type="RefSeq" id="WP_105512962.1">
    <property type="nucleotide sequence ID" value="NZ_PVEP01000001.1"/>
</dbReference>
<dbReference type="SUPFAM" id="SSF50630">
    <property type="entry name" value="Acid proteases"/>
    <property type="match status" value="1"/>
</dbReference>
<feature type="transmembrane region" description="Helical" evidence="1">
    <location>
        <begin position="37"/>
        <end position="58"/>
    </location>
</feature>